<feature type="compositionally biased region" description="Acidic residues" evidence="1">
    <location>
        <begin position="403"/>
        <end position="414"/>
    </location>
</feature>
<feature type="compositionally biased region" description="Polar residues" evidence="1">
    <location>
        <begin position="500"/>
        <end position="517"/>
    </location>
</feature>
<feature type="compositionally biased region" description="Basic residues" evidence="1">
    <location>
        <begin position="734"/>
        <end position="744"/>
    </location>
</feature>
<feature type="compositionally biased region" description="Polar residues" evidence="1">
    <location>
        <begin position="392"/>
        <end position="402"/>
    </location>
</feature>
<feature type="region of interest" description="Disordered" evidence="1">
    <location>
        <begin position="677"/>
        <end position="744"/>
    </location>
</feature>
<dbReference type="EMBL" id="JH767573">
    <property type="protein sequence ID" value="EON65260.1"/>
    <property type="molecule type" value="Genomic_DNA"/>
</dbReference>
<protein>
    <submittedName>
        <fullName evidence="2">Uncharacterized protein</fullName>
    </submittedName>
</protein>
<dbReference type="OMA" id="AESDYGH"/>
<feature type="region of interest" description="Disordered" evidence="1">
    <location>
        <begin position="158"/>
        <end position="209"/>
    </location>
</feature>
<name>R7YTP3_CONA1</name>
<dbReference type="GeneID" id="19901809"/>
<feature type="compositionally biased region" description="Acidic residues" evidence="1">
    <location>
        <begin position="60"/>
        <end position="85"/>
    </location>
</feature>
<evidence type="ECO:0000256" key="1">
    <source>
        <dbReference type="SAM" id="MobiDB-lite"/>
    </source>
</evidence>
<keyword evidence="3" id="KW-1185">Reference proteome</keyword>
<dbReference type="Proteomes" id="UP000016924">
    <property type="component" value="Unassembled WGS sequence"/>
</dbReference>
<dbReference type="AlphaFoldDB" id="R7YTP3"/>
<gene>
    <name evidence="2" type="ORF">W97_04498</name>
</gene>
<reference evidence="3" key="1">
    <citation type="submission" date="2012-06" db="EMBL/GenBank/DDBJ databases">
        <title>The genome sequence of Coniosporium apollinis CBS 100218.</title>
        <authorList>
            <consortium name="The Broad Institute Genome Sequencing Platform"/>
            <person name="Cuomo C."/>
            <person name="Gorbushina A."/>
            <person name="Noack S."/>
            <person name="Walker B."/>
            <person name="Young S.K."/>
            <person name="Zeng Q."/>
            <person name="Gargeya S."/>
            <person name="Fitzgerald M."/>
            <person name="Haas B."/>
            <person name="Abouelleil A."/>
            <person name="Alvarado L."/>
            <person name="Arachchi H.M."/>
            <person name="Berlin A.M."/>
            <person name="Chapman S.B."/>
            <person name="Goldberg J."/>
            <person name="Griggs A."/>
            <person name="Gujja S."/>
            <person name="Hansen M."/>
            <person name="Howarth C."/>
            <person name="Imamovic A."/>
            <person name="Larimer J."/>
            <person name="McCowan C."/>
            <person name="Montmayeur A."/>
            <person name="Murphy C."/>
            <person name="Neiman D."/>
            <person name="Pearson M."/>
            <person name="Priest M."/>
            <person name="Roberts A."/>
            <person name="Saif S."/>
            <person name="Shea T."/>
            <person name="Sisk P."/>
            <person name="Sykes S."/>
            <person name="Wortman J."/>
            <person name="Nusbaum C."/>
            <person name="Birren B."/>
        </authorList>
    </citation>
    <scope>NUCLEOTIDE SEQUENCE [LARGE SCALE GENOMIC DNA]</scope>
    <source>
        <strain evidence="3">CBS 100218</strain>
    </source>
</reference>
<feature type="compositionally biased region" description="Basic residues" evidence="1">
    <location>
        <begin position="100"/>
        <end position="110"/>
    </location>
</feature>
<dbReference type="RefSeq" id="XP_007780577.1">
    <property type="nucleotide sequence ID" value="XM_007782387.1"/>
</dbReference>
<dbReference type="OrthoDB" id="5399183at2759"/>
<evidence type="ECO:0000313" key="3">
    <source>
        <dbReference type="Proteomes" id="UP000016924"/>
    </source>
</evidence>
<sequence>MAPPGGRSSVLADFLGTPSKRHERLSGGNGNASRKVHRRENSISSQSTVRQEAAGLGEDASTDGELSGDDEDSSDEPDEEEEGSEEPERSAPSGGSGLGKGKRPAIRAGHRHEGDQESNNPVIRRAGLQHGNTAASPHLHWTKKRTYSNVSTNSVLTVGNDEEEMKRSPSVYPRKKIVRKSSNNAAGPLAFERPHRGAANQSGDDNVIETSDDEVYKGVDQISDSEEDDPGVEKFEEKIIIESEADIFTPSFYSGITDNDVDFAPFGEESFLDGFGLGDTAMGFNDAHLLSNNDAYLDITSLDKAQSEGSPRRVRFDDNVRYSDETSCTCSGDDTDDFPDLLLDQASLAPGFRSMIENDGDTDFGGAAASDGENSYWDFTEERDYEGVGSASPDSDTESSGYETDDGDTTDEELPPTATVRHPSALLRRRPSSSATDKTATLKPFPRKNGPTTASRQKGPVMGSWAVDPTKAICVLDPVANRLVVIPSRTATNNMLSLNGSSASSVADCSPRPSSQPYPGEDSDFTERSLQSPVGLNVVLGGVFGMDPRDGLFDSFIPQQTFPPPNSTYPWTRVNPDGTFLPVTFQDEEEDEDDDEDEGEANLNLYDLLEFGDDTDEDMADDDVLASPMTSILAHPAVTPAKPAENLNQRNASHTLLEHFDRVPVGAFRSNQHKYRDISRLPPHPAMRASINQPLRKGKSAKSTITPIRKRKTSNAAGTQASPLAQKALAKPHGSGHRRTQSSA</sequence>
<feature type="compositionally biased region" description="Polar residues" evidence="1">
    <location>
        <begin position="714"/>
        <end position="723"/>
    </location>
</feature>
<evidence type="ECO:0000313" key="2">
    <source>
        <dbReference type="EMBL" id="EON65260.1"/>
    </source>
</evidence>
<feature type="region of interest" description="Disordered" evidence="1">
    <location>
        <begin position="500"/>
        <end position="528"/>
    </location>
</feature>
<accession>R7YTP3</accession>
<organism evidence="2 3">
    <name type="scientific">Coniosporium apollinis (strain CBS 100218)</name>
    <name type="common">Rock-inhabiting black yeast</name>
    <dbReference type="NCBI Taxonomy" id="1168221"/>
    <lineage>
        <taxon>Eukaryota</taxon>
        <taxon>Fungi</taxon>
        <taxon>Dikarya</taxon>
        <taxon>Ascomycota</taxon>
        <taxon>Pezizomycotina</taxon>
        <taxon>Dothideomycetes</taxon>
        <taxon>Dothideomycetes incertae sedis</taxon>
        <taxon>Coniosporium</taxon>
    </lineage>
</organism>
<proteinExistence type="predicted"/>
<feature type="region of interest" description="Disordered" evidence="1">
    <location>
        <begin position="353"/>
        <end position="463"/>
    </location>
</feature>
<feature type="region of interest" description="Disordered" evidence="1">
    <location>
        <begin position="1"/>
        <end position="146"/>
    </location>
</feature>
<dbReference type="eggNOG" id="ENOG502SQ9B">
    <property type="taxonomic scope" value="Eukaryota"/>
</dbReference>
<dbReference type="HOGENOM" id="CLU_389312_0_0_1"/>